<dbReference type="InterPro" id="IPR025745">
    <property type="entry name" value="Mrr-like_N_dom"/>
</dbReference>
<dbReference type="PANTHER" id="PTHR30015">
    <property type="entry name" value="MRR RESTRICTION SYSTEM PROTEIN"/>
    <property type="match status" value="1"/>
</dbReference>
<dbReference type="GO" id="GO:0015666">
    <property type="term" value="F:restriction endodeoxyribonuclease activity"/>
    <property type="evidence" value="ECO:0007669"/>
    <property type="project" value="TreeGrafter"/>
</dbReference>
<protein>
    <submittedName>
        <fullName evidence="3">Uncharacterized protein</fullName>
    </submittedName>
</protein>
<dbReference type="KEGG" id="acin:CBP34_15645"/>
<dbReference type="Proteomes" id="UP000194432">
    <property type="component" value="Chromosome 1"/>
</dbReference>
<dbReference type="EMBL" id="CP021361">
    <property type="protein sequence ID" value="ART53722.1"/>
    <property type="molecule type" value="Genomic_DNA"/>
</dbReference>
<evidence type="ECO:0000259" key="1">
    <source>
        <dbReference type="Pfam" id="PF04471"/>
    </source>
</evidence>
<accession>A0A240U7C3</accession>
<feature type="domain" description="Restriction endonuclease type IV Mrr" evidence="1">
    <location>
        <begin position="165"/>
        <end position="284"/>
    </location>
</feature>
<dbReference type="Pfam" id="PF04471">
    <property type="entry name" value="Mrr_cat"/>
    <property type="match status" value="1"/>
</dbReference>
<dbReference type="REBASE" id="202368">
    <property type="entry name" value="AspP4MrrP"/>
</dbReference>
<dbReference type="OrthoDB" id="9781481at2"/>
<dbReference type="AlphaFoldDB" id="A0A240U7C3"/>
<proteinExistence type="predicted"/>
<dbReference type="InterPro" id="IPR011335">
    <property type="entry name" value="Restrct_endonuc-II-like"/>
</dbReference>
<accession>A0A240UHJ7</accession>
<evidence type="ECO:0000259" key="2">
    <source>
        <dbReference type="Pfam" id="PF14338"/>
    </source>
</evidence>
<evidence type="ECO:0000313" key="4">
    <source>
        <dbReference type="Proteomes" id="UP000194432"/>
    </source>
</evidence>
<dbReference type="Pfam" id="PF14338">
    <property type="entry name" value="Mrr_N"/>
    <property type="match status" value="1"/>
</dbReference>
<dbReference type="Gene3D" id="3.40.1350.10">
    <property type="match status" value="1"/>
</dbReference>
<dbReference type="GO" id="GO:0003677">
    <property type="term" value="F:DNA binding"/>
    <property type="evidence" value="ECO:0007669"/>
    <property type="project" value="InterPro"/>
</dbReference>
<keyword evidence="4" id="KW-1185">Reference proteome</keyword>
<dbReference type="PANTHER" id="PTHR30015:SF7">
    <property type="entry name" value="TYPE IV METHYL-DIRECTED RESTRICTION ENZYME ECOKMRR"/>
    <property type="match status" value="1"/>
</dbReference>
<dbReference type="RefSeq" id="WP_086928809.1">
    <property type="nucleotide sequence ID" value="NZ_CP021361.1"/>
</dbReference>
<evidence type="ECO:0000313" key="3">
    <source>
        <dbReference type="EMBL" id="ART53722.1"/>
    </source>
</evidence>
<gene>
    <name evidence="3" type="ORF">CBP34_15645</name>
</gene>
<dbReference type="SUPFAM" id="SSF52980">
    <property type="entry name" value="Restriction endonuclease-like"/>
    <property type="match status" value="1"/>
</dbReference>
<name>A0A240U7C3_9BURK</name>
<dbReference type="InterPro" id="IPR052906">
    <property type="entry name" value="Type_IV_Methyl-Rstrct_Enzyme"/>
</dbReference>
<organism evidence="3 4">
    <name type="scientific">Acidovorax carolinensis</name>
    <dbReference type="NCBI Taxonomy" id="553814"/>
    <lineage>
        <taxon>Bacteria</taxon>
        <taxon>Pseudomonadati</taxon>
        <taxon>Pseudomonadota</taxon>
        <taxon>Betaproteobacteria</taxon>
        <taxon>Burkholderiales</taxon>
        <taxon>Comamonadaceae</taxon>
        <taxon>Acidovorax</taxon>
    </lineage>
</organism>
<dbReference type="REBASE" id="202367">
    <property type="entry name" value="AspNA3MrrP"/>
</dbReference>
<reference evidence="3 4" key="1">
    <citation type="submission" date="2017-05" db="EMBL/GenBank/DDBJ databases">
        <title>Polyphasic characterization of four soil-derived phenanthrene-degrading Acidovorax strains and proposal of Acidovorax phenanthrenivorans sp. nov.</title>
        <authorList>
            <person name="Singleton D.R."/>
            <person name="Lee J."/>
            <person name="Dickey A.N."/>
            <person name="Stroud A."/>
            <person name="Scholl E.H."/>
            <person name="Wright F.A."/>
            <person name="Aitken M.D."/>
        </authorList>
    </citation>
    <scope>NUCLEOTIDE SEQUENCE [LARGE SCALE GENOMIC DNA]</scope>
    <source>
        <strain evidence="3">NA3</strain>
    </source>
</reference>
<dbReference type="GO" id="GO:0009307">
    <property type="term" value="P:DNA restriction-modification system"/>
    <property type="evidence" value="ECO:0007669"/>
    <property type="project" value="InterPro"/>
</dbReference>
<dbReference type="KEGG" id="acip:CBP36_15250"/>
<feature type="domain" description="Restriction system protein Mrr-like N-terminal" evidence="2">
    <location>
        <begin position="16"/>
        <end position="96"/>
    </location>
</feature>
<dbReference type="KEGG" id="acis:CBP35_03680"/>
<dbReference type="InterPro" id="IPR007560">
    <property type="entry name" value="Restrct_endonuc_IV_Mrr"/>
</dbReference>
<dbReference type="InterPro" id="IPR011856">
    <property type="entry name" value="tRNA_endonuc-like_dom_sf"/>
</dbReference>
<sequence length="310" mass="34205">MNKPLSKSNALASKVIFAAMTILRDGGGQMKAADIFDAIPQKLTLDDWAQEVIESNGLARWRTYVHFFSVDAVKAGYLLKTKGIWQITSSGVQALSHGELGYFLAAREGYRAWKRQQLNSPETAMPPGSDADDASVAQEPPEDQFERLRKEVNSVLAAEILEVVKTNSWQFFERLVVQLLLAMGYGGTGGMGLALQRGGDGGVDGFINQDKLGLDIVYVQAKRWADQTVGRPEIQQFVGALAGRQANRGVFITTSRFSADARDYVKALHVRVILIDGELLAQLMIEHGVGVSTWKSYELKRIDSDFFSEE</sequence>